<dbReference type="AlphaFoldDB" id="A0A975M5W6"/>
<name>A0A975M5W6_9MICC</name>
<accession>A0A975M5W6</accession>
<dbReference type="RefSeq" id="WP_210231813.1">
    <property type="nucleotide sequence ID" value="NZ_CP076022.1"/>
</dbReference>
<reference evidence="1 2" key="1">
    <citation type="submission" date="2021-05" db="EMBL/GenBank/DDBJ databases">
        <title>Novel species in genus Arthrobacter.</title>
        <authorList>
            <person name="Zhang G."/>
        </authorList>
    </citation>
    <scope>NUCLEOTIDE SEQUENCE [LARGE SCALE GENOMIC DNA]</scope>
    <source>
        <strain evidence="2">zg-ZUI227</strain>
    </source>
</reference>
<gene>
    <name evidence="1" type="ORF">KKR91_02335</name>
</gene>
<organism evidence="1 2">
    <name type="scientific">Arthrobacter jiangjiafuii</name>
    <dbReference type="NCBI Taxonomy" id="2817475"/>
    <lineage>
        <taxon>Bacteria</taxon>
        <taxon>Bacillati</taxon>
        <taxon>Actinomycetota</taxon>
        <taxon>Actinomycetes</taxon>
        <taxon>Micrococcales</taxon>
        <taxon>Micrococcaceae</taxon>
        <taxon>Arthrobacter</taxon>
    </lineage>
</organism>
<dbReference type="EMBL" id="CP076022">
    <property type="protein sequence ID" value="QWC10507.1"/>
    <property type="molecule type" value="Genomic_DNA"/>
</dbReference>
<evidence type="ECO:0000313" key="2">
    <source>
        <dbReference type="Proteomes" id="UP000676885"/>
    </source>
</evidence>
<dbReference type="Proteomes" id="UP000676885">
    <property type="component" value="Chromosome"/>
</dbReference>
<keyword evidence="2" id="KW-1185">Reference proteome</keyword>
<protein>
    <submittedName>
        <fullName evidence="1">Uncharacterized protein</fullName>
    </submittedName>
</protein>
<proteinExistence type="predicted"/>
<dbReference type="KEGG" id="ajg:KKR91_02335"/>
<evidence type="ECO:0000313" key="1">
    <source>
        <dbReference type="EMBL" id="QWC10507.1"/>
    </source>
</evidence>
<sequence>MNARTKSHRVPVVVFDDGSLTRNGLERVARYASEAHLVGGLRGPALTGLLGGFGVPVREQAPGDAGIGPAAELAASRAAVLVTGTPLDPQGWLTALAAAADGIQRNGLVVHVPAAGHTGSAGVTALTPAAQSWTGPLGAAFSTVAALHADTSAGSGEAADVLEAGAADCLFISAAVPYPEQVQEPAAEPAYALSAADTVLAVLTDTAIEVTNRSPVRVRVRVRLGAAGEPAQDLGAVEADLDSGVYGSFALADVGSLAGLEPPHGVERHWSHETETVYDGGTIHINGLDIRFLDVDGETIAVGSYGTRQGLHVGVNASELGKVLGSSLTSVAAAFERMAARRGAALADLLGLLATPREQSSLAPASQPD</sequence>